<gene>
    <name evidence="3" type="ORF">LIER_00890</name>
</gene>
<evidence type="ECO:0000256" key="2">
    <source>
        <dbReference type="SAM" id="Phobius"/>
    </source>
</evidence>
<reference evidence="3 4" key="1">
    <citation type="submission" date="2024-01" db="EMBL/GenBank/DDBJ databases">
        <title>The complete chloroplast genome sequence of Lithospermum erythrorhizon: insights into the phylogenetic relationship among Boraginaceae species and the maternal lineages of purple gromwells.</title>
        <authorList>
            <person name="Okada T."/>
            <person name="Watanabe K."/>
        </authorList>
    </citation>
    <scope>NUCLEOTIDE SEQUENCE [LARGE SCALE GENOMIC DNA]</scope>
</reference>
<dbReference type="EMBL" id="BAABME010000080">
    <property type="protein sequence ID" value="GAA0139324.1"/>
    <property type="molecule type" value="Genomic_DNA"/>
</dbReference>
<evidence type="ECO:0000256" key="1">
    <source>
        <dbReference type="SAM" id="MobiDB-lite"/>
    </source>
</evidence>
<feature type="compositionally biased region" description="Acidic residues" evidence="1">
    <location>
        <begin position="132"/>
        <end position="142"/>
    </location>
</feature>
<protein>
    <submittedName>
        <fullName evidence="3">Uncharacterized protein</fullName>
    </submittedName>
</protein>
<feature type="region of interest" description="Disordered" evidence="1">
    <location>
        <begin position="123"/>
        <end position="147"/>
    </location>
</feature>
<keyword evidence="2" id="KW-0472">Membrane</keyword>
<comment type="caution">
    <text evidence="3">The sequence shown here is derived from an EMBL/GenBank/DDBJ whole genome shotgun (WGS) entry which is preliminary data.</text>
</comment>
<keyword evidence="2" id="KW-0812">Transmembrane</keyword>
<keyword evidence="2" id="KW-1133">Transmembrane helix</keyword>
<feature type="transmembrane region" description="Helical" evidence="2">
    <location>
        <begin position="53"/>
        <end position="76"/>
    </location>
</feature>
<organism evidence="3 4">
    <name type="scientific">Lithospermum erythrorhizon</name>
    <name type="common">Purple gromwell</name>
    <name type="synonym">Lithospermum officinale var. erythrorhizon</name>
    <dbReference type="NCBI Taxonomy" id="34254"/>
    <lineage>
        <taxon>Eukaryota</taxon>
        <taxon>Viridiplantae</taxon>
        <taxon>Streptophyta</taxon>
        <taxon>Embryophyta</taxon>
        <taxon>Tracheophyta</taxon>
        <taxon>Spermatophyta</taxon>
        <taxon>Magnoliopsida</taxon>
        <taxon>eudicotyledons</taxon>
        <taxon>Gunneridae</taxon>
        <taxon>Pentapetalae</taxon>
        <taxon>asterids</taxon>
        <taxon>lamiids</taxon>
        <taxon>Boraginales</taxon>
        <taxon>Boraginaceae</taxon>
        <taxon>Boraginoideae</taxon>
        <taxon>Lithospermeae</taxon>
        <taxon>Lithospermum</taxon>
    </lineage>
</organism>
<feature type="transmembrane region" description="Helical" evidence="2">
    <location>
        <begin position="176"/>
        <end position="196"/>
    </location>
</feature>
<evidence type="ECO:0000313" key="4">
    <source>
        <dbReference type="Proteomes" id="UP001454036"/>
    </source>
</evidence>
<proteinExistence type="predicted"/>
<dbReference type="Proteomes" id="UP001454036">
    <property type="component" value="Unassembled WGS sequence"/>
</dbReference>
<dbReference type="AlphaFoldDB" id="A0AAV3NJH6"/>
<sequence length="229" mass="26140">MASTSQRIKRAAVQTKYPLRQGLIPPTHTNPIVRRGGERGDKKVLDVTPCTKSICVILLLGPKLIIKVVTFIVLYWRVHALNISIDDAGIKVIGASTLRCQGFTQENGRLVWHNKKERVARKCQRGVRGSDNSDESASEEEDVSARPRRSIHDQLHLWKRVKTDSTVTLWGSRTPYIAITWSNGHGILVLCGFWLAGARSKEPQTMTWRIFRYHPPVVLRPLHEMRWMF</sequence>
<name>A0AAV3NJH6_LITER</name>
<evidence type="ECO:0000313" key="3">
    <source>
        <dbReference type="EMBL" id="GAA0139324.1"/>
    </source>
</evidence>
<accession>A0AAV3NJH6</accession>
<keyword evidence="4" id="KW-1185">Reference proteome</keyword>